<dbReference type="InterPro" id="IPR003593">
    <property type="entry name" value="AAA+_ATPase"/>
</dbReference>
<dbReference type="GO" id="GO:0005524">
    <property type="term" value="F:ATP binding"/>
    <property type="evidence" value="ECO:0007669"/>
    <property type="project" value="UniProtKB-KW"/>
</dbReference>
<keyword evidence="7" id="KW-1185">Reference proteome</keyword>
<dbReference type="GO" id="GO:0015658">
    <property type="term" value="F:branched-chain amino acid transmembrane transporter activity"/>
    <property type="evidence" value="ECO:0007669"/>
    <property type="project" value="TreeGrafter"/>
</dbReference>
<dbReference type="Gene3D" id="3.40.50.300">
    <property type="entry name" value="P-loop containing nucleotide triphosphate hydrolases"/>
    <property type="match status" value="1"/>
</dbReference>
<keyword evidence="3" id="KW-0547">Nucleotide-binding</keyword>
<dbReference type="PANTHER" id="PTHR43820">
    <property type="entry name" value="HIGH-AFFINITY BRANCHED-CHAIN AMINO ACID TRANSPORT ATP-BINDING PROTEIN LIVF"/>
    <property type="match status" value="1"/>
</dbReference>
<name>A0A2S0WPS4_9ACTN</name>
<evidence type="ECO:0000313" key="7">
    <source>
        <dbReference type="Proteomes" id="UP000244384"/>
    </source>
</evidence>
<dbReference type="CDD" id="cd03224">
    <property type="entry name" value="ABC_TM1139_LivF_branched"/>
    <property type="match status" value="1"/>
</dbReference>
<reference evidence="7" key="1">
    <citation type="submission" date="2018-01" db="EMBL/GenBank/DDBJ databases">
        <authorList>
            <person name="Li J."/>
        </authorList>
    </citation>
    <scope>NUCLEOTIDE SEQUENCE [LARGE SCALE GENOMIC DNA]</scope>
    <source>
        <strain evidence="7">592</strain>
    </source>
</reference>
<gene>
    <name evidence="6" type="ORF">C3E78_14095</name>
</gene>
<dbReference type="InterPro" id="IPR027417">
    <property type="entry name" value="P-loop_NTPase"/>
</dbReference>
<dbReference type="SMART" id="SM00382">
    <property type="entry name" value="AAA"/>
    <property type="match status" value="1"/>
</dbReference>
<evidence type="ECO:0000256" key="4">
    <source>
        <dbReference type="ARBA" id="ARBA00022840"/>
    </source>
</evidence>
<evidence type="ECO:0000256" key="1">
    <source>
        <dbReference type="ARBA" id="ARBA00005417"/>
    </source>
</evidence>
<dbReference type="PROSITE" id="PS50893">
    <property type="entry name" value="ABC_TRANSPORTER_2"/>
    <property type="match status" value="1"/>
</dbReference>
<evidence type="ECO:0000256" key="2">
    <source>
        <dbReference type="ARBA" id="ARBA00022448"/>
    </source>
</evidence>
<protein>
    <submittedName>
        <fullName evidence="6">ABC transporter ATP-binding protein</fullName>
    </submittedName>
</protein>
<dbReference type="Proteomes" id="UP000244384">
    <property type="component" value="Chromosome"/>
</dbReference>
<dbReference type="InterPro" id="IPR052156">
    <property type="entry name" value="BCAA_Transport_ATP-bd_LivF"/>
</dbReference>
<dbReference type="GO" id="GO:0016887">
    <property type="term" value="F:ATP hydrolysis activity"/>
    <property type="evidence" value="ECO:0007669"/>
    <property type="project" value="InterPro"/>
</dbReference>
<accession>A0A5F2EX37</accession>
<dbReference type="PROSITE" id="PS00211">
    <property type="entry name" value="ABC_TRANSPORTER_1"/>
    <property type="match status" value="1"/>
</dbReference>
<dbReference type="InterPro" id="IPR003439">
    <property type="entry name" value="ABC_transporter-like_ATP-bd"/>
</dbReference>
<dbReference type="PANTHER" id="PTHR43820:SF4">
    <property type="entry name" value="HIGH-AFFINITY BRANCHED-CHAIN AMINO ACID TRANSPORT ATP-BINDING PROTEIN LIVF"/>
    <property type="match status" value="1"/>
</dbReference>
<keyword evidence="2" id="KW-0813">Transport</keyword>
<evidence type="ECO:0000256" key="3">
    <source>
        <dbReference type="ARBA" id="ARBA00022741"/>
    </source>
</evidence>
<comment type="similarity">
    <text evidence="1">Belongs to the ABC transporter superfamily.</text>
</comment>
<organism evidence="6 7">
    <name type="scientific">Aeromicrobium chenweiae</name>
    <dbReference type="NCBI Taxonomy" id="2079793"/>
    <lineage>
        <taxon>Bacteria</taxon>
        <taxon>Bacillati</taxon>
        <taxon>Actinomycetota</taxon>
        <taxon>Actinomycetes</taxon>
        <taxon>Propionibacteriales</taxon>
        <taxon>Nocardioidaceae</taxon>
        <taxon>Aeromicrobium</taxon>
    </lineage>
</organism>
<dbReference type="OrthoDB" id="9776369at2"/>
<dbReference type="Pfam" id="PF00005">
    <property type="entry name" value="ABC_tran"/>
    <property type="match status" value="1"/>
</dbReference>
<dbReference type="GO" id="GO:0015807">
    <property type="term" value="P:L-amino acid transport"/>
    <property type="evidence" value="ECO:0007669"/>
    <property type="project" value="TreeGrafter"/>
</dbReference>
<proteinExistence type="inferred from homology"/>
<keyword evidence="5" id="KW-0029">Amino-acid transport</keyword>
<dbReference type="KEGG" id="aez:C3E78_14095"/>
<dbReference type="InterPro" id="IPR017871">
    <property type="entry name" value="ABC_transporter-like_CS"/>
</dbReference>
<dbReference type="SUPFAM" id="SSF52540">
    <property type="entry name" value="P-loop containing nucleoside triphosphate hydrolases"/>
    <property type="match status" value="1"/>
</dbReference>
<dbReference type="EMBL" id="CP026952">
    <property type="protein sequence ID" value="AWB93244.1"/>
    <property type="molecule type" value="Genomic_DNA"/>
</dbReference>
<sequence length="249" mass="26549">MLETVNLSAGYGTLPVVRDVDFTVSAGEIVLVLGPNGAGKSTLMKTLAGFLEPKAGSITLGGESLGGRNPESIARAGLRLVLEGHRVFPELTIEDNLRLGQLALPRSRRLPIGEVFDRSFDVFPILGKKRKDMAQSLSGGQQQMLALVQAWTAQPKILLCDEPSLGLAQSLVPEILSFLRDRADEGMGVVLVEQLIEHPLAVADRVVMLRQGSVLIDGPAADFADRDYVARLMTGEETPGVPSGVSGVL</sequence>
<keyword evidence="4 6" id="KW-0067">ATP-binding</keyword>
<dbReference type="RefSeq" id="WP_108579431.1">
    <property type="nucleotide sequence ID" value="NZ_CP026952.1"/>
</dbReference>
<accession>A0A2S0WPS4</accession>
<evidence type="ECO:0000313" key="6">
    <source>
        <dbReference type="EMBL" id="AWB93244.1"/>
    </source>
</evidence>
<dbReference type="AlphaFoldDB" id="A0A2S0WPS4"/>
<evidence type="ECO:0000256" key="5">
    <source>
        <dbReference type="ARBA" id="ARBA00022970"/>
    </source>
</evidence>